<organism evidence="6 7">
    <name type="scientific">Croceibacterium xixiisoli</name>
    <dbReference type="NCBI Taxonomy" id="1476466"/>
    <lineage>
        <taxon>Bacteria</taxon>
        <taxon>Pseudomonadati</taxon>
        <taxon>Pseudomonadota</taxon>
        <taxon>Alphaproteobacteria</taxon>
        <taxon>Sphingomonadales</taxon>
        <taxon>Erythrobacteraceae</taxon>
        <taxon>Croceibacterium</taxon>
    </lineage>
</organism>
<evidence type="ECO:0000256" key="2">
    <source>
        <dbReference type="ARBA" id="ARBA00023027"/>
    </source>
</evidence>
<feature type="domain" description="6-phosphogluconate dehydrogenase NADP-binding" evidence="4">
    <location>
        <begin position="12"/>
        <end position="167"/>
    </location>
</feature>
<feature type="active site" evidence="3">
    <location>
        <position position="178"/>
    </location>
</feature>
<proteinExistence type="predicted"/>
<dbReference type="Gene3D" id="3.40.50.720">
    <property type="entry name" value="NAD(P)-binding Rossmann-like Domain"/>
    <property type="match status" value="1"/>
</dbReference>
<keyword evidence="2" id="KW-0520">NAD</keyword>
<dbReference type="PANTHER" id="PTHR22981:SF7">
    <property type="entry name" value="3-HYDROXYISOBUTYRATE DEHYDROGENASE, MITOCHONDRIAL"/>
    <property type="match status" value="1"/>
</dbReference>
<evidence type="ECO:0000313" key="7">
    <source>
        <dbReference type="Proteomes" id="UP000469430"/>
    </source>
</evidence>
<feature type="domain" description="3-hydroxyisobutyrate dehydrogenase-like NAD-binding" evidence="5">
    <location>
        <begin position="172"/>
        <end position="292"/>
    </location>
</feature>
<dbReference type="InterPro" id="IPR015815">
    <property type="entry name" value="HIBADH-related"/>
</dbReference>
<dbReference type="PIRSF" id="PIRSF000103">
    <property type="entry name" value="HIBADH"/>
    <property type="match status" value="1"/>
</dbReference>
<dbReference type="PROSITE" id="PS00895">
    <property type="entry name" value="3_HYDROXYISOBUT_DH"/>
    <property type="match status" value="1"/>
</dbReference>
<protein>
    <submittedName>
        <fullName evidence="6">NAD-binding protein</fullName>
    </submittedName>
</protein>
<dbReference type="Gene3D" id="1.10.1040.10">
    <property type="entry name" value="N-(1-d-carboxylethyl)-l-norvaline Dehydrogenase, domain 2"/>
    <property type="match status" value="1"/>
</dbReference>
<dbReference type="GO" id="GO:0051287">
    <property type="term" value="F:NAD binding"/>
    <property type="evidence" value="ECO:0007669"/>
    <property type="project" value="InterPro"/>
</dbReference>
<dbReference type="Proteomes" id="UP000469430">
    <property type="component" value="Unassembled WGS sequence"/>
</dbReference>
<comment type="caution">
    <text evidence="6">The sequence shown here is derived from an EMBL/GenBank/DDBJ whole genome shotgun (WGS) entry which is preliminary data.</text>
</comment>
<reference evidence="6 7" key="1">
    <citation type="submission" date="2019-12" db="EMBL/GenBank/DDBJ databases">
        <title>Genomic-based taxomic classification of the family Erythrobacteraceae.</title>
        <authorList>
            <person name="Xu L."/>
        </authorList>
    </citation>
    <scope>NUCLEOTIDE SEQUENCE [LARGE SCALE GENOMIC DNA]</scope>
    <source>
        <strain evidence="6 7">S36</strain>
    </source>
</reference>
<dbReference type="InterPro" id="IPR036291">
    <property type="entry name" value="NAD(P)-bd_dom_sf"/>
</dbReference>
<dbReference type="InterPro" id="IPR029154">
    <property type="entry name" value="HIBADH-like_NADP-bd"/>
</dbReference>
<evidence type="ECO:0000259" key="4">
    <source>
        <dbReference type="Pfam" id="PF03446"/>
    </source>
</evidence>
<dbReference type="RefSeq" id="WP_161389288.1">
    <property type="nucleotide sequence ID" value="NZ_JBHSCP010000001.1"/>
</dbReference>
<gene>
    <name evidence="6" type="ORF">GRI97_00975</name>
</gene>
<accession>A0A6I4TR15</accession>
<keyword evidence="1" id="KW-0560">Oxidoreductase</keyword>
<dbReference type="Pfam" id="PF03446">
    <property type="entry name" value="NAD_binding_2"/>
    <property type="match status" value="1"/>
</dbReference>
<dbReference type="InterPro" id="IPR008927">
    <property type="entry name" value="6-PGluconate_DH-like_C_sf"/>
</dbReference>
<dbReference type="GO" id="GO:0050661">
    <property type="term" value="F:NADP binding"/>
    <property type="evidence" value="ECO:0007669"/>
    <property type="project" value="InterPro"/>
</dbReference>
<dbReference type="SUPFAM" id="SSF48179">
    <property type="entry name" value="6-phosphogluconate dehydrogenase C-terminal domain-like"/>
    <property type="match status" value="1"/>
</dbReference>
<evidence type="ECO:0000256" key="1">
    <source>
        <dbReference type="ARBA" id="ARBA00023002"/>
    </source>
</evidence>
<dbReference type="Pfam" id="PF14833">
    <property type="entry name" value="NAD_binding_11"/>
    <property type="match status" value="1"/>
</dbReference>
<dbReference type="SUPFAM" id="SSF51735">
    <property type="entry name" value="NAD(P)-binding Rossmann-fold domains"/>
    <property type="match status" value="1"/>
</dbReference>
<dbReference type="EMBL" id="WTYJ01000001">
    <property type="protein sequence ID" value="MXO97560.1"/>
    <property type="molecule type" value="Genomic_DNA"/>
</dbReference>
<dbReference type="InterPro" id="IPR013328">
    <property type="entry name" value="6PGD_dom2"/>
</dbReference>
<keyword evidence="7" id="KW-1185">Reference proteome</keyword>
<dbReference type="InterPro" id="IPR006115">
    <property type="entry name" value="6PGDH_NADP-bd"/>
</dbReference>
<evidence type="ECO:0000259" key="5">
    <source>
        <dbReference type="Pfam" id="PF14833"/>
    </source>
</evidence>
<dbReference type="AlphaFoldDB" id="A0A6I4TR15"/>
<evidence type="ECO:0000313" key="6">
    <source>
        <dbReference type="EMBL" id="MXO97560.1"/>
    </source>
</evidence>
<dbReference type="GO" id="GO:0016054">
    <property type="term" value="P:organic acid catabolic process"/>
    <property type="evidence" value="ECO:0007669"/>
    <property type="project" value="UniProtKB-ARBA"/>
</dbReference>
<evidence type="ECO:0000256" key="3">
    <source>
        <dbReference type="PIRSR" id="PIRSR000103-1"/>
    </source>
</evidence>
<dbReference type="OrthoDB" id="9812907at2"/>
<dbReference type="InterPro" id="IPR002204">
    <property type="entry name" value="3-OH-isobutyrate_DH-rel_CS"/>
</dbReference>
<name>A0A6I4TR15_9SPHN</name>
<dbReference type="GO" id="GO:0016616">
    <property type="term" value="F:oxidoreductase activity, acting on the CH-OH group of donors, NAD or NADP as acceptor"/>
    <property type="evidence" value="ECO:0007669"/>
    <property type="project" value="TreeGrafter"/>
</dbReference>
<dbReference type="PANTHER" id="PTHR22981">
    <property type="entry name" value="3-HYDROXYISOBUTYRATE DEHYDROGENASE-RELATED"/>
    <property type="match status" value="1"/>
</dbReference>
<sequence length="304" mass="31205">MSTTTTTAGPVIGFLGLGRMGAGMAARLLGQPALCGRLLVHDIAPDAVAALVVQGAEPAASAEALGAQCDVVFTSLPTPAIVREAVVAIAAGGSPKIICDLSTSGPALAKELDALLAPRGIASFDAPVSGGISRAHDGTLSLMIGGPEVPYPQLEVLLRRFGTPIYMGVTPGAGQTMKLINNLLGAVAIGVTAEGMAFGIKAGLDPARMIEVLNQSTGINSATRDKWPKSVLPRTFDFGFAAALSLKDTNLLMEEAATAEVPLPLGEIVRDYLQRTLQREGPEADFTAIAKVVEEAAGLDPDRA</sequence>